<dbReference type="Pfam" id="PF00583">
    <property type="entry name" value="Acetyltransf_1"/>
    <property type="match status" value="1"/>
</dbReference>
<gene>
    <name evidence="4" type="ORF">ROSEINA2194_04243</name>
</gene>
<evidence type="ECO:0000256" key="1">
    <source>
        <dbReference type="ARBA" id="ARBA00022679"/>
    </source>
</evidence>
<evidence type="ECO:0000256" key="2">
    <source>
        <dbReference type="ARBA" id="ARBA00023315"/>
    </source>
</evidence>
<dbReference type="AlphaFoldDB" id="C0FZP6"/>
<evidence type="ECO:0000259" key="3">
    <source>
        <dbReference type="PROSITE" id="PS51186"/>
    </source>
</evidence>
<dbReference type="SUPFAM" id="SSF55729">
    <property type="entry name" value="Acyl-CoA N-acyltransferases (Nat)"/>
    <property type="match status" value="1"/>
</dbReference>
<dbReference type="CDD" id="cd04301">
    <property type="entry name" value="NAT_SF"/>
    <property type="match status" value="1"/>
</dbReference>
<dbReference type="PIRSF" id="PIRSF037663">
    <property type="entry name" value="Acetyltransf_GNAT_prd"/>
    <property type="match status" value="1"/>
</dbReference>
<keyword evidence="2" id="KW-0012">Acyltransferase</keyword>
<organism evidence="4 5">
    <name type="scientific">Roseburia inulinivorans DSM 16841</name>
    <dbReference type="NCBI Taxonomy" id="622312"/>
    <lineage>
        <taxon>Bacteria</taxon>
        <taxon>Bacillati</taxon>
        <taxon>Bacillota</taxon>
        <taxon>Clostridia</taxon>
        <taxon>Lachnospirales</taxon>
        <taxon>Lachnospiraceae</taxon>
        <taxon>Roseburia</taxon>
    </lineage>
</organism>
<protein>
    <submittedName>
        <fullName evidence="4">Acetyltransferase, GNAT family</fullName>
    </submittedName>
</protein>
<dbReference type="InterPro" id="IPR017255">
    <property type="entry name" value="AcTrfase_GNAT_prd"/>
</dbReference>
<dbReference type="Proteomes" id="UP000003561">
    <property type="component" value="Unassembled WGS sequence"/>
</dbReference>
<feature type="domain" description="N-acetyltransferase" evidence="3">
    <location>
        <begin position="10"/>
        <end position="157"/>
    </location>
</feature>
<name>C0FZP6_9FIRM</name>
<comment type="caution">
    <text evidence="4">The sequence shown here is derived from an EMBL/GenBank/DDBJ whole genome shotgun (WGS) entry which is preliminary data.</text>
</comment>
<reference evidence="4 5" key="2">
    <citation type="submission" date="2009-03" db="EMBL/GenBank/DDBJ databases">
        <title>Draft genome sequence of Roseburia inulinivorans (DSM 16841).</title>
        <authorList>
            <person name="Sudarsanam P."/>
            <person name="Ley R."/>
            <person name="Guruge J."/>
            <person name="Turnbaugh P.J."/>
            <person name="Mahowald M."/>
            <person name="Liep D."/>
            <person name="Gordon J."/>
        </authorList>
    </citation>
    <scope>NUCLEOTIDE SEQUENCE [LARGE SCALE GENOMIC DNA]</scope>
    <source>
        <strain evidence="4 5">DSM 16841</strain>
    </source>
</reference>
<dbReference type="eggNOG" id="COG0456">
    <property type="taxonomic scope" value="Bacteria"/>
</dbReference>
<dbReference type="InterPro" id="IPR050832">
    <property type="entry name" value="Bact_Acetyltransf"/>
</dbReference>
<keyword evidence="1 4" id="KW-0808">Transferase</keyword>
<evidence type="ECO:0000313" key="5">
    <source>
        <dbReference type="Proteomes" id="UP000003561"/>
    </source>
</evidence>
<dbReference type="PROSITE" id="PS51186">
    <property type="entry name" value="GNAT"/>
    <property type="match status" value="1"/>
</dbReference>
<accession>C0FZP6</accession>
<evidence type="ECO:0000313" key="4">
    <source>
        <dbReference type="EMBL" id="EEG91943.1"/>
    </source>
</evidence>
<dbReference type="PANTHER" id="PTHR43877:SF1">
    <property type="entry name" value="ACETYLTRANSFERASE"/>
    <property type="match status" value="1"/>
</dbReference>
<dbReference type="GO" id="GO:0016747">
    <property type="term" value="F:acyltransferase activity, transferring groups other than amino-acyl groups"/>
    <property type="evidence" value="ECO:0007669"/>
    <property type="project" value="InterPro"/>
</dbReference>
<dbReference type="PANTHER" id="PTHR43877">
    <property type="entry name" value="AMINOALKYLPHOSPHONATE N-ACETYLTRANSFERASE-RELATED-RELATED"/>
    <property type="match status" value="1"/>
</dbReference>
<dbReference type="EMBL" id="ACFY01000169">
    <property type="protein sequence ID" value="EEG91943.1"/>
    <property type="molecule type" value="Genomic_DNA"/>
</dbReference>
<dbReference type="Gene3D" id="3.40.630.30">
    <property type="match status" value="1"/>
</dbReference>
<dbReference type="InterPro" id="IPR000182">
    <property type="entry name" value="GNAT_dom"/>
</dbReference>
<reference evidence="4 5" key="1">
    <citation type="submission" date="2009-02" db="EMBL/GenBank/DDBJ databases">
        <authorList>
            <person name="Fulton L."/>
            <person name="Clifton S."/>
            <person name="Fulton B."/>
            <person name="Xu J."/>
            <person name="Minx P."/>
            <person name="Pepin K.H."/>
            <person name="Johnson M."/>
            <person name="Bhonagiri V."/>
            <person name="Nash W.E."/>
            <person name="Mardis E.R."/>
            <person name="Wilson R.K."/>
        </authorList>
    </citation>
    <scope>NUCLEOTIDE SEQUENCE [LARGE SCALE GENOMIC DNA]</scope>
    <source>
        <strain evidence="4 5">DSM 16841</strain>
    </source>
</reference>
<sequence>MKNNMNDTNLTIRPMTIDDFEQVHSLWMEIHGFGLRSIDDSKEGVERFIRRNPTTSMVAVCDGKIVGAILCGHDGRRAGLYHVCVQENYRKHGIGQKLVERCLEALKAEKISKVNLIAFKQNEIGNCFWQSLGWKYCDNVNYYEYVLNEENITVFNP</sequence>
<dbReference type="InterPro" id="IPR016181">
    <property type="entry name" value="Acyl_CoA_acyltransferase"/>
</dbReference>
<proteinExistence type="predicted"/>